<dbReference type="GO" id="GO:0006302">
    <property type="term" value="P:double-strand break repair"/>
    <property type="evidence" value="ECO:0007669"/>
    <property type="project" value="InterPro"/>
</dbReference>
<dbReference type="InterPro" id="IPR041236">
    <property type="entry name" value="PriA_C"/>
</dbReference>
<dbReference type="HAMAP" id="MF_00983">
    <property type="entry name" value="PriA"/>
    <property type="match status" value="1"/>
</dbReference>
<comment type="subunit">
    <text evidence="12">Component of the replication restart primosome.</text>
</comment>
<dbReference type="Pfam" id="PF17764">
    <property type="entry name" value="PriA_3primeBD"/>
    <property type="match status" value="1"/>
</dbReference>
<keyword evidence="9 12" id="KW-0238">DNA-binding</keyword>
<dbReference type="PANTHER" id="PTHR30580:SF0">
    <property type="entry name" value="PRIMOSOMAL PROTEIN N"/>
    <property type="match status" value="1"/>
</dbReference>
<evidence type="ECO:0000256" key="2">
    <source>
        <dbReference type="ARBA" id="ARBA00022705"/>
    </source>
</evidence>
<dbReference type="InterPro" id="IPR041222">
    <property type="entry name" value="PriA_3primeBD"/>
</dbReference>
<keyword evidence="2 12" id="KW-0235">DNA replication</keyword>
<comment type="catalytic activity">
    <reaction evidence="12">
        <text>Couples ATP hydrolysis with the unwinding of duplex DNA by translocating in the 3'-5' direction.</text>
        <dbReference type="EC" id="5.6.2.4"/>
    </reaction>
</comment>
<comment type="caution">
    <text evidence="15">The sequence shown here is derived from an EMBL/GenBank/DDBJ whole genome shotgun (WGS) entry which is preliminary data.</text>
</comment>
<dbReference type="PANTHER" id="PTHR30580">
    <property type="entry name" value="PRIMOSOMAL PROTEIN N"/>
    <property type="match status" value="1"/>
</dbReference>
<keyword evidence="3 12" id="KW-0479">Metal-binding</keyword>
<dbReference type="STRING" id="206506.AAV32_10470"/>
<feature type="binding site" evidence="12">
    <location>
        <position position="455"/>
    </location>
    <ligand>
        <name>Zn(2+)</name>
        <dbReference type="ChEBI" id="CHEBI:29105"/>
        <label>2</label>
    </ligand>
</feature>
<feature type="domain" description="Helicase C-terminal" evidence="14">
    <location>
        <begin position="463"/>
        <end position="620"/>
    </location>
</feature>
<organism evidence="15 16">
    <name type="scientific">Kerstersia gyiorum</name>
    <dbReference type="NCBI Taxonomy" id="206506"/>
    <lineage>
        <taxon>Bacteria</taxon>
        <taxon>Pseudomonadati</taxon>
        <taxon>Pseudomonadota</taxon>
        <taxon>Betaproteobacteria</taxon>
        <taxon>Burkholderiales</taxon>
        <taxon>Alcaligenaceae</taxon>
        <taxon>Kerstersia</taxon>
    </lineage>
</organism>
<dbReference type="InterPro" id="IPR042115">
    <property type="entry name" value="PriA_3primeBD_sf"/>
</dbReference>
<dbReference type="Gene3D" id="3.40.1440.60">
    <property type="entry name" value="PriA, 3(prime) DNA-binding domain"/>
    <property type="match status" value="1"/>
</dbReference>
<dbReference type="PATRIC" id="fig|206506.3.peg.2237"/>
<dbReference type="PROSITE" id="PS51192">
    <property type="entry name" value="HELICASE_ATP_BIND_1"/>
    <property type="match status" value="1"/>
</dbReference>
<protein>
    <recommendedName>
        <fullName evidence="12">Replication restart protein PriA</fullName>
    </recommendedName>
    <alternativeName>
        <fullName evidence="12">ATP-dependent DNA helicase PriA</fullName>
        <ecNumber evidence="12">5.6.2.4</ecNumber>
    </alternativeName>
    <alternativeName>
        <fullName evidence="12">DNA 3'-5' helicase PriA</fullName>
    </alternativeName>
</protein>
<dbReference type="CDD" id="cd18804">
    <property type="entry name" value="SF2_C_priA"/>
    <property type="match status" value="1"/>
</dbReference>
<dbReference type="NCBIfam" id="NF004067">
    <property type="entry name" value="PRK05580.1-4"/>
    <property type="match status" value="1"/>
</dbReference>
<dbReference type="GO" id="GO:1990077">
    <property type="term" value="C:primosome complex"/>
    <property type="evidence" value="ECO:0007669"/>
    <property type="project" value="UniProtKB-UniRule"/>
</dbReference>
<evidence type="ECO:0000256" key="3">
    <source>
        <dbReference type="ARBA" id="ARBA00022723"/>
    </source>
</evidence>
<dbReference type="SUPFAM" id="SSF52540">
    <property type="entry name" value="P-loop containing nucleoside triphosphate hydrolases"/>
    <property type="match status" value="1"/>
</dbReference>
<keyword evidence="7 12" id="KW-0862">Zinc</keyword>
<comment type="function">
    <text evidence="12">Initiates the restart of stalled replication forks, which reloads the replicative helicase on sites other than the origin of replication. Recognizes and binds to abandoned replication forks and remodels them to uncover a helicase loading site. Promotes assembly of the primosome at these replication forks.</text>
</comment>
<evidence type="ECO:0000256" key="9">
    <source>
        <dbReference type="ARBA" id="ARBA00023125"/>
    </source>
</evidence>
<keyword evidence="5 12" id="KW-0378">Hydrolase</keyword>
<comment type="similarity">
    <text evidence="12">Belongs to the helicase family. PriA subfamily.</text>
</comment>
<feature type="binding site" evidence="12">
    <location>
        <position position="434"/>
    </location>
    <ligand>
        <name>Zn(2+)</name>
        <dbReference type="ChEBI" id="CHEBI:29105"/>
        <label>2</label>
    </ligand>
</feature>
<gene>
    <name evidence="12" type="primary">priA</name>
    <name evidence="15" type="ORF">AAV32_10470</name>
</gene>
<dbReference type="InterPro" id="IPR014001">
    <property type="entry name" value="Helicase_ATP-bd"/>
</dbReference>
<dbReference type="GO" id="GO:0003677">
    <property type="term" value="F:DNA binding"/>
    <property type="evidence" value="ECO:0007669"/>
    <property type="project" value="UniProtKB-UniRule"/>
</dbReference>
<feature type="binding site" evidence="12">
    <location>
        <position position="458"/>
    </location>
    <ligand>
        <name>Zn(2+)</name>
        <dbReference type="ChEBI" id="CHEBI:29105"/>
        <label>2</label>
    </ligand>
</feature>
<name>A0A171KRU1_9BURK</name>
<accession>A0A171KRU1</accession>
<dbReference type="InterPro" id="IPR011545">
    <property type="entry name" value="DEAD/DEAH_box_helicase_dom"/>
</dbReference>
<evidence type="ECO:0000256" key="8">
    <source>
        <dbReference type="ARBA" id="ARBA00022840"/>
    </source>
</evidence>
<reference evidence="15 16" key="1">
    <citation type="submission" date="2015-04" db="EMBL/GenBank/DDBJ databases">
        <title>Genome sequence of Kerstersia gyiorum CG1.</title>
        <authorList>
            <person name="Greninger A.L."/>
            <person name="Kozyreva V."/>
            <person name="Chaturvedi V."/>
        </authorList>
    </citation>
    <scope>NUCLEOTIDE SEQUENCE [LARGE SCALE GENOMIC DNA]</scope>
    <source>
        <strain evidence="15 16">CG1</strain>
    </source>
</reference>
<keyword evidence="16" id="KW-1185">Reference proteome</keyword>
<keyword evidence="10 12" id="KW-0413">Isomerase</keyword>
<sequence>MGDSPDGSVATAVERPCWVRIVLDVPLPGPFDYRHDQPLAPGLRVIVPFGKRQLVGLVVDNPAEPAYEPAQVRAIEQVLDDLPPLTEEWFALARFAADYYQRPLGEVALPALPGPLRRPAAYQGSRAAGGPVARLARRRKRASKKAPEVAAAVVAAAVAESVVESAAEPGTSDQALPGAQAPVLNDAQRHAVETMTAQQAFKAFLLHGVTGSGKTEVYLHAAAEVLRAGRQVLMLVPEINLTPQFEHALRARLAPLVGADAVAVMHSGLADGERLDAWVKAVNGTARVMLGTRMAIFAPMQQLGLIVVDEEHDTSYKQQDGLRYSARDLAVWRAHALDIPVVLGSATPALETWLHAQRGSYQRLSLPARARASALPAIRLVDTRRLVMEEGLSPHLLSAIEERLARSEQSLVFLNRRGYAPVLHCDACGWVSQCPRCSVHTVLHRRARAGHYLQCHHCGFQAPVPRACPECGDQDLRPMGRGTQRVEEALAERFPEARILRIDADSTRLKGSAERMFDSVRAGEVDILVGTQMVAKGHDFPRLTLVGVLNADAMLYSQDFRAPERLFAQLMQVSGRAGRHERPGEVLIQTGYPDQEIYQAVLRHDYEGFARYALEEREAAGLPPYLHQALLATEARELAQALDFLTQARELADTVIAECGMAPGSVMLYDPVPLRVVKVAHMERAQLLLESAHRPSLQFFLRQWVPRLQGLGRLRWQLEVDPLDI</sequence>
<evidence type="ECO:0000256" key="11">
    <source>
        <dbReference type="ARBA" id="ARBA00048988"/>
    </source>
</evidence>
<keyword evidence="1 12" id="KW-0639">Primosome</keyword>
<evidence type="ECO:0000256" key="10">
    <source>
        <dbReference type="ARBA" id="ARBA00023235"/>
    </source>
</evidence>
<dbReference type="CDD" id="cd17929">
    <property type="entry name" value="DEXHc_priA"/>
    <property type="match status" value="1"/>
</dbReference>
<evidence type="ECO:0000259" key="14">
    <source>
        <dbReference type="PROSITE" id="PS51194"/>
    </source>
</evidence>
<dbReference type="InterPro" id="IPR005259">
    <property type="entry name" value="PriA"/>
</dbReference>
<keyword evidence="6 12" id="KW-0347">Helicase</keyword>
<dbReference type="AlphaFoldDB" id="A0A171KRU1"/>
<dbReference type="RefSeq" id="WP_068371356.1">
    <property type="nucleotide sequence ID" value="NZ_LBNE01000006.1"/>
</dbReference>
<evidence type="ECO:0000313" key="15">
    <source>
        <dbReference type="EMBL" id="KKO71608.1"/>
    </source>
</evidence>
<keyword evidence="4 12" id="KW-0547">Nucleotide-binding</keyword>
<dbReference type="Pfam" id="PF00270">
    <property type="entry name" value="DEAD"/>
    <property type="match status" value="1"/>
</dbReference>
<dbReference type="InterPro" id="IPR001650">
    <property type="entry name" value="Helicase_C-like"/>
</dbReference>
<dbReference type="Proteomes" id="UP000078084">
    <property type="component" value="Unassembled WGS sequence"/>
</dbReference>
<comment type="catalytic activity">
    <reaction evidence="11 12">
        <text>ATP + H2O = ADP + phosphate + H(+)</text>
        <dbReference type="Rhea" id="RHEA:13065"/>
        <dbReference type="ChEBI" id="CHEBI:15377"/>
        <dbReference type="ChEBI" id="CHEBI:15378"/>
        <dbReference type="ChEBI" id="CHEBI:30616"/>
        <dbReference type="ChEBI" id="CHEBI:43474"/>
        <dbReference type="ChEBI" id="CHEBI:456216"/>
        <dbReference type="EC" id="5.6.2.4"/>
    </reaction>
</comment>
<evidence type="ECO:0000256" key="1">
    <source>
        <dbReference type="ARBA" id="ARBA00022515"/>
    </source>
</evidence>
<comment type="cofactor">
    <cofactor evidence="12">
        <name>Zn(2+)</name>
        <dbReference type="ChEBI" id="CHEBI:29105"/>
    </cofactor>
    <text evidence="12">Binds 2 zinc ions per subunit.</text>
</comment>
<proteinExistence type="inferred from homology"/>
<dbReference type="GO" id="GO:0043138">
    <property type="term" value="F:3'-5' DNA helicase activity"/>
    <property type="evidence" value="ECO:0007669"/>
    <property type="project" value="UniProtKB-EC"/>
</dbReference>
<evidence type="ECO:0000313" key="16">
    <source>
        <dbReference type="Proteomes" id="UP000078084"/>
    </source>
</evidence>
<feature type="binding site" evidence="12">
    <location>
        <position position="468"/>
    </location>
    <ligand>
        <name>Zn(2+)</name>
        <dbReference type="ChEBI" id="CHEBI:29105"/>
        <label>1</label>
    </ligand>
</feature>
<evidence type="ECO:0000256" key="4">
    <source>
        <dbReference type="ARBA" id="ARBA00022741"/>
    </source>
</evidence>
<dbReference type="Pfam" id="PF18074">
    <property type="entry name" value="PriA_C"/>
    <property type="match status" value="1"/>
</dbReference>
<evidence type="ECO:0000256" key="7">
    <source>
        <dbReference type="ARBA" id="ARBA00022833"/>
    </source>
</evidence>
<dbReference type="NCBIfam" id="TIGR00595">
    <property type="entry name" value="priA"/>
    <property type="match status" value="1"/>
</dbReference>
<dbReference type="GO" id="GO:0006269">
    <property type="term" value="P:DNA replication, synthesis of primer"/>
    <property type="evidence" value="ECO:0007669"/>
    <property type="project" value="UniProtKB-KW"/>
</dbReference>
<dbReference type="SMART" id="SM00490">
    <property type="entry name" value="HELICc"/>
    <property type="match status" value="1"/>
</dbReference>
<evidence type="ECO:0000256" key="5">
    <source>
        <dbReference type="ARBA" id="ARBA00022801"/>
    </source>
</evidence>
<dbReference type="SMART" id="SM00487">
    <property type="entry name" value="DEXDc"/>
    <property type="match status" value="1"/>
</dbReference>
<dbReference type="InterPro" id="IPR027417">
    <property type="entry name" value="P-loop_NTPase"/>
</dbReference>
<feature type="binding site" evidence="12">
    <location>
        <position position="425"/>
    </location>
    <ligand>
        <name>Zn(2+)</name>
        <dbReference type="ChEBI" id="CHEBI:29105"/>
        <label>1</label>
    </ligand>
</feature>
<dbReference type="GO" id="GO:0006310">
    <property type="term" value="P:DNA recombination"/>
    <property type="evidence" value="ECO:0007669"/>
    <property type="project" value="InterPro"/>
</dbReference>
<dbReference type="EMBL" id="LBNE01000006">
    <property type="protein sequence ID" value="KKO71608.1"/>
    <property type="molecule type" value="Genomic_DNA"/>
</dbReference>
<dbReference type="GO" id="GO:0006270">
    <property type="term" value="P:DNA replication initiation"/>
    <property type="evidence" value="ECO:0007669"/>
    <property type="project" value="TreeGrafter"/>
</dbReference>
<evidence type="ECO:0000259" key="13">
    <source>
        <dbReference type="PROSITE" id="PS51192"/>
    </source>
</evidence>
<evidence type="ECO:0000256" key="12">
    <source>
        <dbReference type="HAMAP-Rule" id="MF_00983"/>
    </source>
</evidence>
<dbReference type="GO" id="GO:0008270">
    <property type="term" value="F:zinc ion binding"/>
    <property type="evidence" value="ECO:0007669"/>
    <property type="project" value="UniProtKB-UniRule"/>
</dbReference>
<dbReference type="FunFam" id="3.40.50.300:FF:000489">
    <property type="entry name" value="Primosome assembly protein PriA"/>
    <property type="match status" value="1"/>
</dbReference>
<dbReference type="EC" id="5.6.2.4" evidence="12"/>
<keyword evidence="8 12" id="KW-0067">ATP-binding</keyword>
<feature type="binding site" evidence="12">
    <location>
        <position position="428"/>
    </location>
    <ligand>
        <name>Zn(2+)</name>
        <dbReference type="ChEBI" id="CHEBI:29105"/>
        <label>1</label>
    </ligand>
</feature>
<feature type="domain" description="Helicase ATP-binding" evidence="13">
    <location>
        <begin position="195"/>
        <end position="366"/>
    </location>
</feature>
<dbReference type="Pfam" id="PF00271">
    <property type="entry name" value="Helicase_C"/>
    <property type="match status" value="1"/>
</dbReference>
<dbReference type="GO" id="GO:0016887">
    <property type="term" value="F:ATP hydrolysis activity"/>
    <property type="evidence" value="ECO:0007669"/>
    <property type="project" value="RHEA"/>
</dbReference>
<evidence type="ECO:0000256" key="6">
    <source>
        <dbReference type="ARBA" id="ARBA00022806"/>
    </source>
</evidence>
<dbReference type="Gene3D" id="3.40.50.300">
    <property type="entry name" value="P-loop containing nucleotide triphosphate hydrolases"/>
    <property type="match status" value="2"/>
</dbReference>
<dbReference type="PROSITE" id="PS51194">
    <property type="entry name" value="HELICASE_CTER"/>
    <property type="match status" value="1"/>
</dbReference>
<feature type="binding site" evidence="12">
    <location>
        <position position="437"/>
    </location>
    <ligand>
        <name>Zn(2+)</name>
        <dbReference type="ChEBI" id="CHEBI:29105"/>
        <label>2</label>
    </ligand>
</feature>
<dbReference type="GO" id="GO:0005524">
    <property type="term" value="F:ATP binding"/>
    <property type="evidence" value="ECO:0007669"/>
    <property type="project" value="UniProtKB-UniRule"/>
</dbReference>
<feature type="binding site" evidence="12">
    <location>
        <position position="471"/>
    </location>
    <ligand>
        <name>Zn(2+)</name>
        <dbReference type="ChEBI" id="CHEBI:29105"/>
        <label>1</label>
    </ligand>
</feature>